<dbReference type="STRING" id="192904.SAMN04488514_10814"/>
<keyword evidence="1" id="KW-0812">Transmembrane</keyword>
<feature type="transmembrane region" description="Helical" evidence="1">
    <location>
        <begin position="6"/>
        <end position="24"/>
    </location>
</feature>
<protein>
    <submittedName>
        <fullName evidence="2">Uncharacterized protein</fullName>
    </submittedName>
</protein>
<evidence type="ECO:0000313" key="3">
    <source>
        <dbReference type="Proteomes" id="UP000199440"/>
    </source>
</evidence>
<keyword evidence="1" id="KW-0472">Membrane</keyword>
<organism evidence="2 3">
    <name type="scientific">Kriegella aquimaris</name>
    <dbReference type="NCBI Taxonomy" id="192904"/>
    <lineage>
        <taxon>Bacteria</taxon>
        <taxon>Pseudomonadati</taxon>
        <taxon>Bacteroidota</taxon>
        <taxon>Flavobacteriia</taxon>
        <taxon>Flavobacteriales</taxon>
        <taxon>Flavobacteriaceae</taxon>
        <taxon>Kriegella</taxon>
    </lineage>
</organism>
<name>A0A1G9SLM5_9FLAO</name>
<keyword evidence="1" id="KW-1133">Transmembrane helix</keyword>
<accession>A0A1G9SLM5</accession>
<keyword evidence="3" id="KW-1185">Reference proteome</keyword>
<proteinExistence type="predicted"/>
<dbReference type="EMBL" id="FNGV01000008">
    <property type="protein sequence ID" value="SDM36207.1"/>
    <property type="molecule type" value="Genomic_DNA"/>
</dbReference>
<sequence length="56" mass="6794">MYNYEYIFTVEIVTIILLFTRFACLKEFHCSTYKNVGYLFWPIIVRWYLPDTSALS</sequence>
<evidence type="ECO:0000313" key="2">
    <source>
        <dbReference type="EMBL" id="SDM36207.1"/>
    </source>
</evidence>
<reference evidence="2 3" key="1">
    <citation type="submission" date="2016-10" db="EMBL/GenBank/DDBJ databases">
        <authorList>
            <person name="de Groot N.N."/>
        </authorList>
    </citation>
    <scope>NUCLEOTIDE SEQUENCE [LARGE SCALE GENOMIC DNA]</scope>
    <source>
        <strain evidence="2 3">DSM 19886</strain>
    </source>
</reference>
<dbReference type="AlphaFoldDB" id="A0A1G9SLM5"/>
<dbReference type="Proteomes" id="UP000199440">
    <property type="component" value="Unassembled WGS sequence"/>
</dbReference>
<evidence type="ECO:0000256" key="1">
    <source>
        <dbReference type="SAM" id="Phobius"/>
    </source>
</evidence>
<gene>
    <name evidence="2" type="ORF">SAMN04488514_10814</name>
</gene>